<name>I2GJS6_9BACT</name>
<evidence type="ECO:0000256" key="3">
    <source>
        <dbReference type="PROSITE-ProRule" id="PRU00339"/>
    </source>
</evidence>
<dbReference type="InterPro" id="IPR011990">
    <property type="entry name" value="TPR-like_helical_dom_sf"/>
</dbReference>
<dbReference type="STRING" id="1185876.BN8_03295"/>
<keyword evidence="1" id="KW-0677">Repeat</keyword>
<dbReference type="Pfam" id="PF07719">
    <property type="entry name" value="TPR_2"/>
    <property type="match status" value="1"/>
</dbReference>
<dbReference type="eggNOG" id="COG0457">
    <property type="taxonomic scope" value="Bacteria"/>
</dbReference>
<reference evidence="4 5" key="1">
    <citation type="journal article" date="2012" name="J. Bacteriol.">
        <title>Genome Sequence of the Filamentous Bacterium Fibrisoma limi BUZ 3T.</title>
        <authorList>
            <person name="Filippini M."/>
            <person name="Qi W."/>
            <person name="Jaenicke S."/>
            <person name="Goesmann A."/>
            <person name="Smits T.H."/>
            <person name="Bagheri H.C."/>
        </authorList>
    </citation>
    <scope>NUCLEOTIDE SEQUENCE [LARGE SCALE GENOMIC DNA]</scope>
    <source>
        <strain evidence="5">BUZ 3T</strain>
    </source>
</reference>
<dbReference type="SMART" id="SM00028">
    <property type="entry name" value="TPR"/>
    <property type="match status" value="3"/>
</dbReference>
<comment type="caution">
    <text evidence="4">The sequence shown here is derived from an EMBL/GenBank/DDBJ whole genome shotgun (WGS) entry which is preliminary data.</text>
</comment>
<feature type="repeat" description="TPR" evidence="3">
    <location>
        <begin position="127"/>
        <end position="160"/>
    </location>
</feature>
<dbReference type="SUPFAM" id="SSF48452">
    <property type="entry name" value="TPR-like"/>
    <property type="match status" value="1"/>
</dbReference>
<accession>I2GJS6</accession>
<keyword evidence="2 3" id="KW-0802">TPR repeat</keyword>
<evidence type="ECO:0000313" key="5">
    <source>
        <dbReference type="Proteomes" id="UP000009309"/>
    </source>
</evidence>
<organism evidence="4 5">
    <name type="scientific">Fibrisoma limi BUZ 3</name>
    <dbReference type="NCBI Taxonomy" id="1185876"/>
    <lineage>
        <taxon>Bacteria</taxon>
        <taxon>Pseudomonadati</taxon>
        <taxon>Bacteroidota</taxon>
        <taxon>Cytophagia</taxon>
        <taxon>Cytophagales</taxon>
        <taxon>Spirosomataceae</taxon>
        <taxon>Fibrisoma</taxon>
    </lineage>
</organism>
<dbReference type="EMBL" id="CAIT01000006">
    <property type="protein sequence ID" value="CCH54151.1"/>
    <property type="molecule type" value="Genomic_DNA"/>
</dbReference>
<dbReference type="PROSITE" id="PS50005">
    <property type="entry name" value="TPR"/>
    <property type="match status" value="2"/>
</dbReference>
<protein>
    <submittedName>
        <fullName evidence="4">Tetratricopeptide TPR_2 repeat protein</fullName>
    </submittedName>
</protein>
<sequence length="302" mass="33817">MLRSIPHLVLILFLTTLSRPVWSAVVAPVATVIVDEEYDRYKKRGDEFFKAGNYTDARRQYQNCLLVPGFENDTYAKAQIEKCGNALALRQQADDALKQNKVTEAIGLFNQVLAMNPDDAITKSRIADYYEREGNQLYSQQKYAQAKELYTKALQYTPKQEILRIQIRNCDENLVAKPNKKIGLKLLAGAVAVGSGAYAIMLRSDYQSKLSELNRISQAVDPENTGIIANSNAYQQYDDAYNDAESARQKTSTYKVLLGVAAVATITEIYLLLHKPKPRTGAKPISWYPASHSLGLAISYTF</sequence>
<gene>
    <name evidence="4" type="ORF">BN8_03295</name>
</gene>
<dbReference type="OrthoDB" id="944212at2"/>
<dbReference type="Proteomes" id="UP000009309">
    <property type="component" value="Unassembled WGS sequence"/>
</dbReference>
<keyword evidence="5" id="KW-1185">Reference proteome</keyword>
<dbReference type="InterPro" id="IPR013105">
    <property type="entry name" value="TPR_2"/>
</dbReference>
<evidence type="ECO:0000256" key="2">
    <source>
        <dbReference type="ARBA" id="ARBA00022803"/>
    </source>
</evidence>
<evidence type="ECO:0000313" key="4">
    <source>
        <dbReference type="EMBL" id="CCH54151.1"/>
    </source>
</evidence>
<feature type="repeat" description="TPR" evidence="3">
    <location>
        <begin position="86"/>
        <end position="119"/>
    </location>
</feature>
<dbReference type="Gene3D" id="1.25.40.10">
    <property type="entry name" value="Tetratricopeptide repeat domain"/>
    <property type="match status" value="1"/>
</dbReference>
<proteinExistence type="predicted"/>
<dbReference type="InterPro" id="IPR019734">
    <property type="entry name" value="TPR_rpt"/>
</dbReference>
<dbReference type="AlphaFoldDB" id="I2GJS6"/>
<evidence type="ECO:0000256" key="1">
    <source>
        <dbReference type="ARBA" id="ARBA00022737"/>
    </source>
</evidence>
<dbReference type="RefSeq" id="WP_009282731.1">
    <property type="nucleotide sequence ID" value="NZ_CAIT01000006.1"/>
</dbReference>